<keyword evidence="2" id="KW-1185">Reference proteome</keyword>
<organism evidence="1 2">
    <name type="scientific">Iningainema tapete BLCC-T55</name>
    <dbReference type="NCBI Taxonomy" id="2748662"/>
    <lineage>
        <taxon>Bacteria</taxon>
        <taxon>Bacillati</taxon>
        <taxon>Cyanobacteriota</taxon>
        <taxon>Cyanophyceae</taxon>
        <taxon>Nostocales</taxon>
        <taxon>Scytonemataceae</taxon>
        <taxon>Iningainema tapete</taxon>
    </lineage>
</organism>
<name>A0A8J6XRD6_9CYAN</name>
<evidence type="ECO:0000313" key="1">
    <source>
        <dbReference type="EMBL" id="MBD2775177.1"/>
    </source>
</evidence>
<proteinExistence type="predicted"/>
<comment type="caution">
    <text evidence="1">The sequence shown here is derived from an EMBL/GenBank/DDBJ whole genome shotgun (WGS) entry which is preliminary data.</text>
</comment>
<accession>A0A8J6XRD6</accession>
<evidence type="ECO:0008006" key="3">
    <source>
        <dbReference type="Google" id="ProtNLM"/>
    </source>
</evidence>
<dbReference type="Proteomes" id="UP000629098">
    <property type="component" value="Unassembled WGS sequence"/>
</dbReference>
<reference evidence="1" key="1">
    <citation type="submission" date="2020-09" db="EMBL/GenBank/DDBJ databases">
        <title>Iningainema tapete sp. nov. (Scytonemataceae, Cyanobacteria) from greenhouses in central Florida (USA) produces two types of nodularin with biosynthetic potential for microcystin-LR and anabaenopeptins.</title>
        <authorList>
            <person name="Berthold D.E."/>
            <person name="Lefler F.W."/>
            <person name="Huang I.-S."/>
            <person name="Abdulla H."/>
            <person name="Zimba P.V."/>
            <person name="Laughinghouse H.D. IV."/>
        </authorList>
    </citation>
    <scope>NUCLEOTIDE SEQUENCE</scope>
    <source>
        <strain evidence="1">BLCCT55</strain>
    </source>
</reference>
<evidence type="ECO:0000313" key="2">
    <source>
        <dbReference type="Proteomes" id="UP000629098"/>
    </source>
</evidence>
<gene>
    <name evidence="1" type="ORF">ICL16_24720</name>
</gene>
<dbReference type="EMBL" id="JACXAE010000076">
    <property type="protein sequence ID" value="MBD2775177.1"/>
    <property type="molecule type" value="Genomic_DNA"/>
</dbReference>
<sequence>MVRINGQQRGDFGIHRDANVPGSAGCVVLTTIPGWEGFQLDMRNLATSGVQKVPLLVSYIR</sequence>
<protein>
    <recommendedName>
        <fullName evidence="3">DUF2778 domain-containing protein</fullName>
    </recommendedName>
</protein>
<dbReference type="AlphaFoldDB" id="A0A8J6XRD6"/>